<dbReference type="Gene3D" id="2.170.120.12">
    <property type="entry name" value="DNA-directed RNA polymerase, insert domain"/>
    <property type="match status" value="1"/>
</dbReference>
<feature type="domain" description="DNA-directed RNA polymerase RpoA/D/Rpb3-type" evidence="5">
    <location>
        <begin position="44"/>
        <end position="346"/>
    </location>
</feature>
<dbReference type="CDD" id="cd07032">
    <property type="entry name" value="RNAP_I_II_AC40"/>
    <property type="match status" value="1"/>
</dbReference>
<evidence type="ECO:0000313" key="7">
    <source>
        <dbReference type="Proteomes" id="UP000789595"/>
    </source>
</evidence>
<dbReference type="InterPro" id="IPR036643">
    <property type="entry name" value="RNApol_insert_sf"/>
</dbReference>
<dbReference type="PANTHER" id="PTHR11800">
    <property type="entry name" value="DNA-DIRECTED RNA POLYMERASE"/>
    <property type="match status" value="1"/>
</dbReference>
<protein>
    <recommendedName>
        <fullName evidence="5">DNA-directed RNA polymerase RpoA/D/Rpb3-type domain-containing protein</fullName>
    </recommendedName>
</protein>
<dbReference type="SUPFAM" id="SSF55257">
    <property type="entry name" value="RBP11-like subunits of RNA polymerase"/>
    <property type="match status" value="1"/>
</dbReference>
<evidence type="ECO:0000313" key="6">
    <source>
        <dbReference type="EMBL" id="CAH0364989.1"/>
    </source>
</evidence>
<evidence type="ECO:0000256" key="3">
    <source>
        <dbReference type="ARBA" id="ARBA00025804"/>
    </source>
</evidence>
<dbReference type="Gene3D" id="3.30.1360.10">
    <property type="entry name" value="RNA polymerase, RBP11-like subunit"/>
    <property type="match status" value="1"/>
</dbReference>
<dbReference type="InterPro" id="IPR050518">
    <property type="entry name" value="Rpo3/RPB3_RNA_Pol_subunit"/>
</dbReference>
<reference evidence="6" key="1">
    <citation type="submission" date="2021-11" db="EMBL/GenBank/DDBJ databases">
        <authorList>
            <consortium name="Genoscope - CEA"/>
            <person name="William W."/>
        </authorList>
    </citation>
    <scope>NUCLEOTIDE SEQUENCE</scope>
</reference>
<gene>
    <name evidence="6" type="ORF">PECAL_1P13880</name>
</gene>
<dbReference type="GO" id="GO:0005666">
    <property type="term" value="C:RNA polymerase III complex"/>
    <property type="evidence" value="ECO:0007669"/>
    <property type="project" value="TreeGrafter"/>
</dbReference>
<keyword evidence="7" id="KW-1185">Reference proteome</keyword>
<dbReference type="SUPFAM" id="SSF56553">
    <property type="entry name" value="Insert subdomain of RNA polymerase alpha subunit"/>
    <property type="match status" value="1"/>
</dbReference>
<dbReference type="Pfam" id="PF01000">
    <property type="entry name" value="RNA_pol_A_bac"/>
    <property type="match status" value="1"/>
</dbReference>
<dbReference type="HAMAP" id="MF_00320">
    <property type="entry name" value="RNApol_arch_Rpo3"/>
    <property type="match status" value="1"/>
</dbReference>
<dbReference type="GO" id="GO:0005736">
    <property type="term" value="C:RNA polymerase I complex"/>
    <property type="evidence" value="ECO:0007669"/>
    <property type="project" value="TreeGrafter"/>
</dbReference>
<dbReference type="GO" id="GO:0003899">
    <property type="term" value="F:DNA-directed RNA polymerase activity"/>
    <property type="evidence" value="ECO:0007669"/>
    <property type="project" value="InterPro"/>
</dbReference>
<evidence type="ECO:0000256" key="1">
    <source>
        <dbReference type="ARBA" id="ARBA00022478"/>
    </source>
</evidence>
<dbReference type="Proteomes" id="UP000789595">
    <property type="component" value="Unassembled WGS sequence"/>
</dbReference>
<comment type="caution">
    <text evidence="6">The sequence shown here is derived from an EMBL/GenBank/DDBJ whole genome shotgun (WGS) entry which is preliminary data.</text>
</comment>
<dbReference type="GO" id="GO:0046983">
    <property type="term" value="F:protein dimerization activity"/>
    <property type="evidence" value="ECO:0007669"/>
    <property type="project" value="InterPro"/>
</dbReference>
<dbReference type="InterPro" id="IPR011262">
    <property type="entry name" value="DNA-dir_RNA_pol_insert"/>
</dbReference>
<dbReference type="OrthoDB" id="270173at2759"/>
<dbReference type="GO" id="GO:0006351">
    <property type="term" value="P:DNA-templated transcription"/>
    <property type="evidence" value="ECO:0007669"/>
    <property type="project" value="InterPro"/>
</dbReference>
<dbReference type="PANTHER" id="PTHR11800:SF13">
    <property type="entry name" value="DNA-DIRECTED RNA POLYMERASES I AND III SUBUNIT RPAC1"/>
    <property type="match status" value="1"/>
</dbReference>
<dbReference type="SMART" id="SM00662">
    <property type="entry name" value="RPOLD"/>
    <property type="match status" value="1"/>
</dbReference>
<dbReference type="InterPro" id="IPR022842">
    <property type="entry name" value="RNAP_Rpo3/Rpb3/RPAC1"/>
</dbReference>
<keyword evidence="1" id="KW-0240">DNA-directed RNA polymerase</keyword>
<proteinExistence type="inferred from homology"/>
<dbReference type="EMBL" id="CAKKNE010000001">
    <property type="protein sequence ID" value="CAH0364989.1"/>
    <property type="molecule type" value="Genomic_DNA"/>
</dbReference>
<evidence type="ECO:0000256" key="4">
    <source>
        <dbReference type="SAM" id="MobiDB-lite"/>
    </source>
</evidence>
<dbReference type="InterPro" id="IPR011263">
    <property type="entry name" value="DNA-dir_RNA_pol_RpoA/D/Rpb3"/>
</dbReference>
<dbReference type="Pfam" id="PF01193">
    <property type="entry name" value="RNA_pol_L"/>
    <property type="match status" value="1"/>
</dbReference>
<evidence type="ECO:0000256" key="2">
    <source>
        <dbReference type="ARBA" id="ARBA00023163"/>
    </source>
</evidence>
<keyword evidence="2" id="KW-0804">Transcription</keyword>
<dbReference type="AlphaFoldDB" id="A0A8J2WS13"/>
<accession>A0A8J2WS13</accession>
<feature type="region of interest" description="Disordered" evidence="4">
    <location>
        <begin position="126"/>
        <end position="171"/>
    </location>
</feature>
<sequence length="358" mass="39262">MASYAVEDRSVRAIPANEPEVTGDYAAHVSKTMKLEITHADDETVEFDLSGVDVSFANALRRIMLAEVPTMAIETVYVEQNEGVVQDEVLAHRLGLVPIAADPRDFEELLDPEDATDANTIVFGLEVRAPPNTRPNPIPSARRVDRLPGTPLPHQDSDDEEEARKPGGHLHTTKVYSGDLKWLPQGEQEAFLAGRPVKPVHDDILLAKLRPGQSIVLEAHGRKGIGQDHAKFSPVSTAAYRMRAVVEVSDDDVPPYVPVKRPSIFDEDASPDCTARSRPHAAHACKVCEPLLSKPSSENFADKVRLTRRGDHFLFRVETAGQLAPLRIVRDAVAVLKAKCDHWRRELEVAGGGLSEAA</sequence>
<dbReference type="InterPro" id="IPR033901">
    <property type="entry name" value="RNAPI/III_AC40"/>
</dbReference>
<organism evidence="6 7">
    <name type="scientific">Pelagomonas calceolata</name>
    <dbReference type="NCBI Taxonomy" id="35677"/>
    <lineage>
        <taxon>Eukaryota</taxon>
        <taxon>Sar</taxon>
        <taxon>Stramenopiles</taxon>
        <taxon>Ochrophyta</taxon>
        <taxon>Pelagophyceae</taxon>
        <taxon>Pelagomonadales</taxon>
        <taxon>Pelagomonadaceae</taxon>
        <taxon>Pelagomonas</taxon>
    </lineage>
</organism>
<evidence type="ECO:0000259" key="5">
    <source>
        <dbReference type="SMART" id="SM00662"/>
    </source>
</evidence>
<name>A0A8J2WS13_9STRA</name>
<comment type="similarity">
    <text evidence="3">Belongs to the archaeal Rpo3/eukaryotic RPB3 RNA polymerase subunit family.</text>
</comment>
<dbReference type="InterPro" id="IPR036603">
    <property type="entry name" value="RBP11-like"/>
</dbReference>